<organism evidence="1 2">
    <name type="scientific">Flammeovirga aprica JL-4</name>
    <dbReference type="NCBI Taxonomy" id="694437"/>
    <lineage>
        <taxon>Bacteria</taxon>
        <taxon>Pseudomonadati</taxon>
        <taxon>Bacteroidota</taxon>
        <taxon>Cytophagia</taxon>
        <taxon>Cytophagales</taxon>
        <taxon>Flammeovirgaceae</taxon>
        <taxon>Flammeovirga</taxon>
    </lineage>
</organism>
<sequence length="135" mass="14733">MASTDEFAWKDLTVIVGGKDVGGIRGVSWKESQVKEFIYGKGDEPIGIGKGNKEPSIELKMTLGEKLALEKSLGVNSLLDVSFDVSLAYAKEQTGKQAFRYFKSVEITEDAEAFEQGDTSMEVTFPAICLGIKRS</sequence>
<evidence type="ECO:0000313" key="1">
    <source>
        <dbReference type="EMBL" id="NME69008.1"/>
    </source>
</evidence>
<keyword evidence="2" id="KW-1185">Reference proteome</keyword>
<reference evidence="1 2" key="1">
    <citation type="submission" date="2020-04" db="EMBL/GenBank/DDBJ databases">
        <title>Flammeovirga sp. SR4, a novel species isolated from seawater.</title>
        <authorList>
            <person name="Wang X."/>
        </authorList>
    </citation>
    <scope>NUCLEOTIDE SEQUENCE [LARGE SCALE GENOMIC DNA]</scope>
    <source>
        <strain evidence="1 2">ATCC 23126</strain>
    </source>
</reference>
<comment type="caution">
    <text evidence="1">The sequence shown here is derived from an EMBL/GenBank/DDBJ whole genome shotgun (WGS) entry which is preliminary data.</text>
</comment>
<dbReference type="EMBL" id="JABANE010000033">
    <property type="protein sequence ID" value="NME69008.1"/>
    <property type="molecule type" value="Genomic_DNA"/>
</dbReference>
<dbReference type="RefSeq" id="WP_169657295.1">
    <property type="nucleotide sequence ID" value="NZ_JABANE010000033.1"/>
</dbReference>
<evidence type="ECO:0000313" key="2">
    <source>
        <dbReference type="Proteomes" id="UP000576082"/>
    </source>
</evidence>
<protein>
    <submittedName>
        <fullName evidence="1">Uncharacterized protein</fullName>
    </submittedName>
</protein>
<dbReference type="AlphaFoldDB" id="A0A7X9RUM0"/>
<dbReference type="Proteomes" id="UP000576082">
    <property type="component" value="Unassembled WGS sequence"/>
</dbReference>
<gene>
    <name evidence="1" type="ORF">HHU12_13625</name>
</gene>
<accession>A0A7X9RUM0</accession>
<name>A0A7X9RUM0_9BACT</name>
<proteinExistence type="predicted"/>